<evidence type="ECO:0000313" key="3">
    <source>
        <dbReference type="Proteomes" id="UP001182556"/>
    </source>
</evidence>
<feature type="compositionally biased region" description="Acidic residues" evidence="1">
    <location>
        <begin position="110"/>
        <end position="119"/>
    </location>
</feature>
<feature type="compositionally biased region" description="Low complexity" evidence="1">
    <location>
        <begin position="427"/>
        <end position="439"/>
    </location>
</feature>
<feature type="compositionally biased region" description="Polar residues" evidence="1">
    <location>
        <begin position="775"/>
        <end position="785"/>
    </location>
</feature>
<feature type="compositionally biased region" description="Pro residues" evidence="1">
    <location>
        <begin position="645"/>
        <end position="658"/>
    </location>
</feature>
<feature type="compositionally biased region" description="Low complexity" evidence="1">
    <location>
        <begin position="759"/>
        <end position="774"/>
    </location>
</feature>
<dbReference type="AlphaFoldDB" id="A0AAD9CW13"/>
<protein>
    <submittedName>
        <fullName evidence="2">Uncharacterized protein</fullName>
    </submittedName>
</protein>
<feature type="compositionally biased region" description="Pro residues" evidence="1">
    <location>
        <begin position="300"/>
        <end position="313"/>
    </location>
</feature>
<proteinExistence type="predicted"/>
<evidence type="ECO:0000256" key="1">
    <source>
        <dbReference type="SAM" id="MobiDB-lite"/>
    </source>
</evidence>
<feature type="compositionally biased region" description="Polar residues" evidence="1">
    <location>
        <begin position="1"/>
        <end position="18"/>
    </location>
</feature>
<feature type="region of interest" description="Disordered" evidence="1">
    <location>
        <begin position="913"/>
        <end position="934"/>
    </location>
</feature>
<reference evidence="2" key="1">
    <citation type="submission" date="2023-02" db="EMBL/GenBank/DDBJ databases">
        <title>Identification and recombinant expression of a fungal hydrolase from Papiliotrema laurentii that hydrolyzes apple cutin and clears colloidal polyester polyurethane.</title>
        <authorList>
            <consortium name="DOE Joint Genome Institute"/>
            <person name="Roman V.A."/>
            <person name="Bojanowski C."/>
            <person name="Crable B.R."/>
            <person name="Wagner D.N."/>
            <person name="Hung C.S."/>
            <person name="Nadeau L.J."/>
            <person name="Schratz L."/>
            <person name="Haridas S."/>
            <person name="Pangilinan J."/>
            <person name="Lipzen A."/>
            <person name="Na H."/>
            <person name="Yan M."/>
            <person name="Ng V."/>
            <person name="Grigoriev I.V."/>
            <person name="Spatafora J.W."/>
            <person name="Barlow D."/>
            <person name="Biffinger J."/>
            <person name="Kelley-Loughnane N."/>
            <person name="Varaljay V.A."/>
            <person name="Crookes-Goodson W.J."/>
        </authorList>
    </citation>
    <scope>NUCLEOTIDE SEQUENCE</scope>
    <source>
        <strain evidence="2">5307AH</strain>
    </source>
</reference>
<feature type="region of interest" description="Disordered" evidence="1">
    <location>
        <begin position="101"/>
        <end position="142"/>
    </location>
</feature>
<sequence>MSSSAHVGASSLATTPSKRSMSDVPPSSRSSTPRPPIAQPEIIDLAAMDDDDSDSDSVDSFHTAVIDMCSPSPPPVDLTPLRTARDARIAEALLAQGAVPRRRAISVSDSDSDDSDDEATSALPTGTNRSRPAKRPRGEGQASVAETYEYAADIVVQSSPFLDFAMPLDSHTSFSVRLEPDLPVNEPETVHDPLALGGSGVGLGLMIENMVDNVMNTMARLEDATGSDGPTSPDAGVLALHLSTQDVVTSSVSTFPASRDTNRTPDAGAPRRSRRPSTPPLPPDFEMSPNLSFRTRHVPLTPPGPPPLSPPPTSIGFEVRNRPMTPPLPPDLDEAVSTPKPMRFVPRTPSISPSPTPRETLVEISSGSIPSDSAHVQPRETRSAKVNRLKTEEAERRRQLLLSRLQALNASTTRTQVNDNYPVTQDASLSSSKLAVVSSQDDTGKGTSPATHGPTARVLEPSQAPTSDSVTTRSVSLLERIEPLPTVPTHIPRSRTEIAPLPEIASLLDRIGGIAPSSTNRAASSSSIAGTTPTITPKPNAPAVVQPSTRVQDDERRTTGPQEGKSLAQPRNQAPMNAPRLQRRVSPKAGDEPLPPSGEHHVVSTMPAVGMKAGKADSESPLQRTISPRIGSTKGKDKGKSKPPSTIPPPHAVPPYPSSPASSSRPFTPTSPERHRKPSLVARMGRDTPSESSIAPRAEPKTTTKTTSASSPVRAGLLERMSSNAASRADPSAKPASIRQRLSSVDHLEPSAASKQDPPRAASSPDPSRSLASRISRTSATNSLRKSALIGSTMGTSPVPASRHERDLTPLDPALVESVMNDMRIAQSQCMRGYEIVFTHTMSSLRKLLEQMLTLLGSEVIDYASPRLMHQPSADVQRIVVDSRYSERHGGHVVGARRVTGDELWEIVHENREKEGVRKGQKGNEKGKPIPGLLARMGKGTWSEPIVPL</sequence>
<feature type="region of interest" description="Disordered" evidence="1">
    <location>
        <begin position="517"/>
        <end position="715"/>
    </location>
</feature>
<keyword evidence="3" id="KW-1185">Reference proteome</keyword>
<feature type="compositionally biased region" description="Acidic residues" evidence="1">
    <location>
        <begin position="47"/>
        <end position="57"/>
    </location>
</feature>
<dbReference type="EMBL" id="JAODAN010000008">
    <property type="protein sequence ID" value="KAK1922567.1"/>
    <property type="molecule type" value="Genomic_DNA"/>
</dbReference>
<feature type="region of interest" description="Disordered" evidence="1">
    <location>
        <begin position="416"/>
        <end position="474"/>
    </location>
</feature>
<accession>A0AAD9CW13</accession>
<feature type="region of interest" description="Disordered" evidence="1">
    <location>
        <begin position="250"/>
        <end position="394"/>
    </location>
</feature>
<feature type="compositionally biased region" description="Low complexity" evidence="1">
    <location>
        <begin position="22"/>
        <end position="32"/>
    </location>
</feature>
<name>A0AAD9CW13_PAPLA</name>
<feature type="non-terminal residue" evidence="2">
    <location>
        <position position="949"/>
    </location>
</feature>
<feature type="compositionally biased region" description="Low complexity" evidence="1">
    <location>
        <begin position="517"/>
        <end position="529"/>
    </location>
</feature>
<feature type="region of interest" description="Disordered" evidence="1">
    <location>
        <begin position="1"/>
        <end position="77"/>
    </location>
</feature>
<gene>
    <name evidence="2" type="ORF">DB88DRAFT_495553</name>
</gene>
<dbReference type="Proteomes" id="UP001182556">
    <property type="component" value="Unassembled WGS sequence"/>
</dbReference>
<feature type="compositionally biased region" description="Polar residues" evidence="1">
    <location>
        <begin position="463"/>
        <end position="474"/>
    </location>
</feature>
<organism evidence="2 3">
    <name type="scientific">Papiliotrema laurentii</name>
    <name type="common">Cryptococcus laurentii</name>
    <dbReference type="NCBI Taxonomy" id="5418"/>
    <lineage>
        <taxon>Eukaryota</taxon>
        <taxon>Fungi</taxon>
        <taxon>Dikarya</taxon>
        <taxon>Basidiomycota</taxon>
        <taxon>Agaricomycotina</taxon>
        <taxon>Tremellomycetes</taxon>
        <taxon>Tremellales</taxon>
        <taxon>Rhynchogastremaceae</taxon>
        <taxon>Papiliotrema</taxon>
    </lineage>
</organism>
<comment type="caution">
    <text evidence="2">The sequence shown here is derived from an EMBL/GenBank/DDBJ whole genome shotgun (WGS) entry which is preliminary data.</text>
</comment>
<feature type="region of interest" description="Disordered" evidence="1">
    <location>
        <begin position="744"/>
        <end position="807"/>
    </location>
</feature>
<feature type="compositionally biased region" description="Low complexity" evidence="1">
    <location>
        <begin position="659"/>
        <end position="671"/>
    </location>
</feature>
<feature type="compositionally biased region" description="Basic and acidic residues" evidence="1">
    <location>
        <begin position="377"/>
        <end position="394"/>
    </location>
</feature>
<feature type="compositionally biased region" description="Basic and acidic residues" evidence="1">
    <location>
        <begin position="913"/>
        <end position="928"/>
    </location>
</feature>
<feature type="compositionally biased region" description="Polar residues" evidence="1">
    <location>
        <begin position="416"/>
        <end position="426"/>
    </location>
</feature>
<evidence type="ECO:0000313" key="2">
    <source>
        <dbReference type="EMBL" id="KAK1922567.1"/>
    </source>
</evidence>